<protein>
    <recommendedName>
        <fullName evidence="4">G protein-coupled receptor</fullName>
    </recommendedName>
</protein>
<proteinExistence type="predicted"/>
<dbReference type="PANTHER" id="PTHR22718:SF34">
    <property type="entry name" value="G-PROTEIN COUPLED RECEPTORS FAMILY 1 PROFILE DOMAIN-CONTAINING PROTEIN"/>
    <property type="match status" value="1"/>
</dbReference>
<evidence type="ECO:0000313" key="2">
    <source>
        <dbReference type="EMBL" id="GMR50083.1"/>
    </source>
</evidence>
<feature type="transmembrane region" description="Helical" evidence="1">
    <location>
        <begin position="108"/>
        <end position="129"/>
    </location>
</feature>
<dbReference type="EMBL" id="BTRK01000004">
    <property type="protein sequence ID" value="GMR50083.1"/>
    <property type="molecule type" value="Genomic_DNA"/>
</dbReference>
<name>A0AAN5I301_9BILA</name>
<dbReference type="Proteomes" id="UP001328107">
    <property type="component" value="Unassembled WGS sequence"/>
</dbReference>
<feature type="non-terminal residue" evidence="2">
    <location>
        <position position="170"/>
    </location>
</feature>
<keyword evidence="3" id="KW-1185">Reference proteome</keyword>
<dbReference type="PANTHER" id="PTHR22718">
    <property type="entry name" value="SERPENTINE RECEPTOR, CLASS X"/>
    <property type="match status" value="1"/>
</dbReference>
<feature type="non-terminal residue" evidence="2">
    <location>
        <position position="1"/>
    </location>
</feature>
<dbReference type="SUPFAM" id="SSF81321">
    <property type="entry name" value="Family A G protein-coupled receptor-like"/>
    <property type="match status" value="1"/>
</dbReference>
<dbReference type="Gene3D" id="1.20.1070.10">
    <property type="entry name" value="Rhodopsin 7-helix transmembrane proteins"/>
    <property type="match status" value="1"/>
</dbReference>
<feature type="transmembrane region" description="Helical" evidence="1">
    <location>
        <begin position="67"/>
        <end position="88"/>
    </location>
</feature>
<feature type="transmembrane region" description="Helical" evidence="1">
    <location>
        <begin position="20"/>
        <end position="47"/>
    </location>
</feature>
<keyword evidence="1" id="KW-0472">Membrane</keyword>
<keyword evidence="1" id="KW-1133">Transmembrane helix</keyword>
<organism evidence="2 3">
    <name type="scientific">Pristionchus mayeri</name>
    <dbReference type="NCBI Taxonomy" id="1317129"/>
    <lineage>
        <taxon>Eukaryota</taxon>
        <taxon>Metazoa</taxon>
        <taxon>Ecdysozoa</taxon>
        <taxon>Nematoda</taxon>
        <taxon>Chromadorea</taxon>
        <taxon>Rhabditida</taxon>
        <taxon>Rhabditina</taxon>
        <taxon>Diplogasteromorpha</taxon>
        <taxon>Diplogasteroidea</taxon>
        <taxon>Neodiplogasteridae</taxon>
        <taxon>Pristionchus</taxon>
    </lineage>
</organism>
<comment type="caution">
    <text evidence="2">The sequence shown here is derived from an EMBL/GenBank/DDBJ whole genome shotgun (WGS) entry which is preliminary data.</text>
</comment>
<dbReference type="AlphaFoldDB" id="A0AAN5I301"/>
<sequence length="170" mass="19549">FVLEMKVQTMQVLFTRRSTIIGVLITTTMGISMSIPSLTTCCRVVWLFDEWTSTYWPQNSWYIQLDFVITLTTIGVIVFCYVGVCWRVRQRKAVNNATGRKDRSELRIALQVGIMCTIYILNSVLWNIVPYLGASKAIYCSNKFEKSFIQIHPTIAFAFNGRIRSELLAK</sequence>
<gene>
    <name evidence="2" type="ORF">PMAYCL1PPCAC_20278</name>
</gene>
<reference evidence="3" key="1">
    <citation type="submission" date="2022-10" db="EMBL/GenBank/DDBJ databases">
        <title>Genome assembly of Pristionchus species.</title>
        <authorList>
            <person name="Yoshida K."/>
            <person name="Sommer R.J."/>
        </authorList>
    </citation>
    <scope>NUCLEOTIDE SEQUENCE [LARGE SCALE GENOMIC DNA]</scope>
    <source>
        <strain evidence="3">RS5460</strain>
    </source>
</reference>
<evidence type="ECO:0000256" key="1">
    <source>
        <dbReference type="SAM" id="Phobius"/>
    </source>
</evidence>
<evidence type="ECO:0008006" key="4">
    <source>
        <dbReference type="Google" id="ProtNLM"/>
    </source>
</evidence>
<accession>A0AAN5I301</accession>
<evidence type="ECO:0000313" key="3">
    <source>
        <dbReference type="Proteomes" id="UP001328107"/>
    </source>
</evidence>
<keyword evidence="1" id="KW-0812">Transmembrane</keyword>